<feature type="domain" description="ABC transmembrane type-1" evidence="8">
    <location>
        <begin position="68"/>
        <end position="283"/>
    </location>
</feature>
<name>A0A923LGN8_9FIRM</name>
<proteinExistence type="inferred from homology"/>
<evidence type="ECO:0000256" key="5">
    <source>
        <dbReference type="ARBA" id="ARBA00022989"/>
    </source>
</evidence>
<evidence type="ECO:0000256" key="7">
    <source>
        <dbReference type="RuleBase" id="RU363032"/>
    </source>
</evidence>
<comment type="similarity">
    <text evidence="7">Belongs to the binding-protein-dependent transport system permease family.</text>
</comment>
<dbReference type="RefSeq" id="WP_186874925.1">
    <property type="nucleotide sequence ID" value="NZ_JACOPF010000001.1"/>
</dbReference>
<keyword evidence="10" id="KW-1185">Reference proteome</keyword>
<evidence type="ECO:0000256" key="1">
    <source>
        <dbReference type="ARBA" id="ARBA00004651"/>
    </source>
</evidence>
<dbReference type="GO" id="GO:0005886">
    <property type="term" value="C:plasma membrane"/>
    <property type="evidence" value="ECO:0007669"/>
    <property type="project" value="UniProtKB-SubCell"/>
</dbReference>
<dbReference type="PROSITE" id="PS50928">
    <property type="entry name" value="ABC_TM1"/>
    <property type="match status" value="1"/>
</dbReference>
<feature type="transmembrane region" description="Helical" evidence="7">
    <location>
        <begin position="157"/>
        <end position="179"/>
    </location>
</feature>
<dbReference type="InterPro" id="IPR000515">
    <property type="entry name" value="MetI-like"/>
</dbReference>
<organism evidence="9 10">
    <name type="scientific">Mediterraneibacter hominis</name>
    <dbReference type="NCBI Taxonomy" id="2763054"/>
    <lineage>
        <taxon>Bacteria</taxon>
        <taxon>Bacillati</taxon>
        <taxon>Bacillota</taxon>
        <taxon>Clostridia</taxon>
        <taxon>Lachnospirales</taxon>
        <taxon>Lachnospiraceae</taxon>
        <taxon>Mediterraneibacter</taxon>
    </lineage>
</organism>
<evidence type="ECO:0000256" key="2">
    <source>
        <dbReference type="ARBA" id="ARBA00022448"/>
    </source>
</evidence>
<gene>
    <name evidence="9" type="ORF">H8S37_05080</name>
</gene>
<dbReference type="AlphaFoldDB" id="A0A923LGN8"/>
<comment type="caution">
    <text evidence="9">The sequence shown here is derived from an EMBL/GenBank/DDBJ whole genome shotgun (WGS) entry which is preliminary data.</text>
</comment>
<feature type="transmembrane region" description="Helical" evidence="7">
    <location>
        <begin position="269"/>
        <end position="286"/>
    </location>
</feature>
<feature type="transmembrane region" description="Helical" evidence="7">
    <location>
        <begin position="109"/>
        <end position="129"/>
    </location>
</feature>
<reference evidence="9" key="1">
    <citation type="submission" date="2020-08" db="EMBL/GenBank/DDBJ databases">
        <title>Genome public.</title>
        <authorList>
            <person name="Liu C."/>
            <person name="Sun Q."/>
        </authorList>
    </citation>
    <scope>NUCLEOTIDE SEQUENCE</scope>
    <source>
        <strain evidence="9">NSJ-55</strain>
    </source>
</reference>
<evidence type="ECO:0000256" key="6">
    <source>
        <dbReference type="ARBA" id="ARBA00023136"/>
    </source>
</evidence>
<keyword evidence="6 7" id="KW-0472">Membrane</keyword>
<keyword evidence="4 7" id="KW-0812">Transmembrane</keyword>
<feature type="transmembrane region" description="Helical" evidence="7">
    <location>
        <begin position="213"/>
        <end position="230"/>
    </location>
</feature>
<feature type="transmembrane region" description="Helical" evidence="7">
    <location>
        <begin position="12"/>
        <end position="35"/>
    </location>
</feature>
<keyword evidence="2 7" id="KW-0813">Transport</keyword>
<dbReference type="PANTHER" id="PTHR30193:SF41">
    <property type="entry name" value="DIACETYLCHITOBIOSE UPTAKE SYSTEM PERMEASE PROTEIN NGCF"/>
    <property type="match status" value="1"/>
</dbReference>
<evidence type="ECO:0000313" key="10">
    <source>
        <dbReference type="Proteomes" id="UP000652477"/>
    </source>
</evidence>
<dbReference type="InterPro" id="IPR035906">
    <property type="entry name" value="MetI-like_sf"/>
</dbReference>
<evidence type="ECO:0000256" key="4">
    <source>
        <dbReference type="ARBA" id="ARBA00022692"/>
    </source>
</evidence>
<feature type="transmembrane region" description="Helical" evidence="7">
    <location>
        <begin position="76"/>
        <end position="97"/>
    </location>
</feature>
<dbReference type="GO" id="GO:0055085">
    <property type="term" value="P:transmembrane transport"/>
    <property type="evidence" value="ECO:0007669"/>
    <property type="project" value="InterPro"/>
</dbReference>
<evidence type="ECO:0000256" key="3">
    <source>
        <dbReference type="ARBA" id="ARBA00022475"/>
    </source>
</evidence>
<evidence type="ECO:0000259" key="8">
    <source>
        <dbReference type="PROSITE" id="PS50928"/>
    </source>
</evidence>
<dbReference type="Pfam" id="PF00528">
    <property type="entry name" value="BPD_transp_1"/>
    <property type="match status" value="1"/>
</dbReference>
<dbReference type="Proteomes" id="UP000652477">
    <property type="component" value="Unassembled WGS sequence"/>
</dbReference>
<dbReference type="Gene3D" id="1.10.3720.10">
    <property type="entry name" value="MetI-like"/>
    <property type="match status" value="1"/>
</dbReference>
<sequence length="295" mass="32930">MRKRNTFRYKLVLFLVFAGPAAFCFLMVMIVPFFYGIYLTFTSWDGISAVKEFVNIENYSAVFADSQFWRSLLLTAVYSLISVVLVNILAFVLAYLVTGKVKGQNFFRAGFFTPNLIGGLVLGYIWQFVFSRALVCVGTELDIGVLSTSWLSDPYKAVAALIIVSVWQYSGFMMLIYIAGLTSVPKDLIEAGVIDGCNKWQVLKNVILPQMRSSFVICIFLSITRCFMTYDLNLSLTEGGPYGATQMAAMYVYQQAFVSKDYGAGQAEAVILFAICAVVSVIQVYIGRKNEEVLQ</sequence>
<evidence type="ECO:0000313" key="9">
    <source>
        <dbReference type="EMBL" id="MBC5688301.1"/>
    </source>
</evidence>
<protein>
    <submittedName>
        <fullName evidence="9">Sugar ABC transporter permease</fullName>
    </submittedName>
</protein>
<dbReference type="EMBL" id="JACOPF010000001">
    <property type="protein sequence ID" value="MBC5688301.1"/>
    <property type="molecule type" value="Genomic_DNA"/>
</dbReference>
<dbReference type="SUPFAM" id="SSF161098">
    <property type="entry name" value="MetI-like"/>
    <property type="match status" value="1"/>
</dbReference>
<dbReference type="InterPro" id="IPR051393">
    <property type="entry name" value="ABC_transporter_permease"/>
</dbReference>
<dbReference type="PANTHER" id="PTHR30193">
    <property type="entry name" value="ABC TRANSPORTER PERMEASE PROTEIN"/>
    <property type="match status" value="1"/>
</dbReference>
<keyword evidence="3" id="KW-1003">Cell membrane</keyword>
<accession>A0A923LGN8</accession>
<keyword evidence="5 7" id="KW-1133">Transmembrane helix</keyword>
<dbReference type="CDD" id="cd06261">
    <property type="entry name" value="TM_PBP2"/>
    <property type="match status" value="1"/>
</dbReference>
<comment type="subcellular location">
    <subcellularLocation>
        <location evidence="1 7">Cell membrane</location>
        <topology evidence="1 7">Multi-pass membrane protein</topology>
    </subcellularLocation>
</comment>